<proteinExistence type="predicted"/>
<keyword evidence="2" id="KW-1185">Reference proteome</keyword>
<comment type="caution">
    <text evidence="1">The sequence shown here is derived from an EMBL/GenBank/DDBJ whole genome shotgun (WGS) entry which is preliminary data.</text>
</comment>
<reference evidence="1" key="1">
    <citation type="submission" date="2021-01" db="EMBL/GenBank/DDBJ databases">
        <title>Phytophthora aleatoria, a newly-described species from Pinus radiata is distinct from Phytophthora cactorum isolates based on comparative genomics.</title>
        <authorList>
            <person name="Mcdougal R."/>
            <person name="Panda P."/>
            <person name="Williams N."/>
            <person name="Studholme D.J."/>
        </authorList>
    </citation>
    <scope>NUCLEOTIDE SEQUENCE</scope>
    <source>
        <strain evidence="1">NZFS 4037</strain>
    </source>
</reference>
<dbReference type="Proteomes" id="UP000709295">
    <property type="component" value="Unassembled WGS sequence"/>
</dbReference>
<dbReference type="AlphaFoldDB" id="A0A8J5IU86"/>
<gene>
    <name evidence="1" type="ORF">JG688_00011389</name>
</gene>
<name>A0A8J5IU86_9STRA</name>
<evidence type="ECO:0000313" key="1">
    <source>
        <dbReference type="EMBL" id="KAG6956516.1"/>
    </source>
</evidence>
<sequence>MMSGGCASGNAVSFDDLTANTQVIMARIRSSTRTNQAAKVRTVDFRHLWRQLRAVGWDSKTPTRLVRSLRIEPCLQADLQFRVTVLDIYYMNISHLRASSLKRL</sequence>
<protein>
    <submittedName>
        <fullName evidence="1">Uncharacterized protein</fullName>
    </submittedName>
</protein>
<accession>A0A8J5IU86</accession>
<organism evidence="1 2">
    <name type="scientific">Phytophthora aleatoria</name>
    <dbReference type="NCBI Taxonomy" id="2496075"/>
    <lineage>
        <taxon>Eukaryota</taxon>
        <taxon>Sar</taxon>
        <taxon>Stramenopiles</taxon>
        <taxon>Oomycota</taxon>
        <taxon>Peronosporomycetes</taxon>
        <taxon>Peronosporales</taxon>
        <taxon>Peronosporaceae</taxon>
        <taxon>Phytophthora</taxon>
    </lineage>
</organism>
<evidence type="ECO:0000313" key="2">
    <source>
        <dbReference type="Proteomes" id="UP000709295"/>
    </source>
</evidence>
<dbReference type="EMBL" id="JAENGY010000795">
    <property type="protein sequence ID" value="KAG6956516.1"/>
    <property type="molecule type" value="Genomic_DNA"/>
</dbReference>